<comment type="caution">
    <text evidence="1">The sequence shown here is derived from an EMBL/GenBank/DDBJ whole genome shotgun (WGS) entry which is preliminary data.</text>
</comment>
<dbReference type="OrthoDB" id="10653912at2759"/>
<name>A0A9W7L612_9STRA</name>
<organism evidence="1 2">
    <name type="scientific">Triparma columacea</name>
    <dbReference type="NCBI Taxonomy" id="722753"/>
    <lineage>
        <taxon>Eukaryota</taxon>
        <taxon>Sar</taxon>
        <taxon>Stramenopiles</taxon>
        <taxon>Ochrophyta</taxon>
        <taxon>Bolidophyceae</taxon>
        <taxon>Parmales</taxon>
        <taxon>Triparmaceae</taxon>
        <taxon>Triparma</taxon>
    </lineage>
</organism>
<dbReference type="InterPro" id="IPR016024">
    <property type="entry name" value="ARM-type_fold"/>
</dbReference>
<evidence type="ECO:0000313" key="2">
    <source>
        <dbReference type="Proteomes" id="UP001165065"/>
    </source>
</evidence>
<dbReference type="Proteomes" id="UP001165065">
    <property type="component" value="Unassembled WGS sequence"/>
</dbReference>
<evidence type="ECO:0000313" key="1">
    <source>
        <dbReference type="EMBL" id="GMI32627.1"/>
    </source>
</evidence>
<reference evidence="2" key="1">
    <citation type="journal article" date="2023" name="Commun. Biol.">
        <title>Genome analysis of Parmales, the sister group of diatoms, reveals the evolutionary specialization of diatoms from phago-mixotrophs to photoautotrophs.</title>
        <authorList>
            <person name="Ban H."/>
            <person name="Sato S."/>
            <person name="Yoshikawa S."/>
            <person name="Yamada K."/>
            <person name="Nakamura Y."/>
            <person name="Ichinomiya M."/>
            <person name="Sato N."/>
            <person name="Blanc-Mathieu R."/>
            <person name="Endo H."/>
            <person name="Kuwata A."/>
            <person name="Ogata H."/>
        </authorList>
    </citation>
    <scope>NUCLEOTIDE SEQUENCE [LARGE SCALE GENOMIC DNA]</scope>
</reference>
<dbReference type="Gene3D" id="1.25.10.10">
    <property type="entry name" value="Leucine-rich Repeat Variant"/>
    <property type="match status" value="1"/>
</dbReference>
<gene>
    <name evidence="1" type="ORF">TrCOL_g11002</name>
</gene>
<keyword evidence="2" id="KW-1185">Reference proteome</keyword>
<accession>A0A9W7L612</accession>
<protein>
    <submittedName>
        <fullName evidence="1">Uncharacterized protein</fullName>
    </submittedName>
</protein>
<dbReference type="SUPFAM" id="SSF48371">
    <property type="entry name" value="ARM repeat"/>
    <property type="match status" value="1"/>
</dbReference>
<dbReference type="EMBL" id="BRYA01000788">
    <property type="protein sequence ID" value="GMI32627.1"/>
    <property type="molecule type" value="Genomic_DNA"/>
</dbReference>
<sequence>MEEVKDLVKVLTTSHESTELETAAKTVLELGKLGVSNGYVPKLNLVEVKGLIGGLVRVMRKDGERFRVAREDAVGAIYWISYLGGVEVKKGLFKHKGGSSGGLIAGLVEILGQTRSEYKLARENAVVAINGIAFGADTEVLKGLFEHKGLIAGLVEILGLKGSEYKWVRENAVAAINRIANDADDEVKASLFLFPQLMSRIEVIIVMKTPI</sequence>
<dbReference type="AlphaFoldDB" id="A0A9W7L612"/>
<proteinExistence type="predicted"/>
<dbReference type="InterPro" id="IPR011989">
    <property type="entry name" value="ARM-like"/>
</dbReference>